<dbReference type="PROSITE" id="PS50011">
    <property type="entry name" value="PROTEIN_KINASE_DOM"/>
    <property type="match status" value="1"/>
</dbReference>
<dbReference type="Proteomes" id="UP000824469">
    <property type="component" value="Unassembled WGS sequence"/>
</dbReference>
<feature type="binding site" evidence="5">
    <location>
        <position position="466"/>
    </location>
    <ligand>
        <name>ATP</name>
        <dbReference type="ChEBI" id="CHEBI:30616"/>
    </ligand>
</feature>
<dbReference type="CDD" id="cd00293">
    <property type="entry name" value="USP-like"/>
    <property type="match status" value="1"/>
</dbReference>
<keyword evidence="1" id="KW-0808">Transferase</keyword>
<dbReference type="OMA" id="PCTCSVL"/>
<gene>
    <name evidence="8" type="ORF">KI387_035893</name>
</gene>
<dbReference type="InterPro" id="IPR014729">
    <property type="entry name" value="Rossmann-like_a/b/a_fold"/>
</dbReference>
<comment type="caution">
    <text evidence="8">The sequence shown here is derived from an EMBL/GenBank/DDBJ whole genome shotgun (WGS) entry which is preliminary data.</text>
</comment>
<dbReference type="EMBL" id="JAHRHJ020000007">
    <property type="protein sequence ID" value="KAH9307982.1"/>
    <property type="molecule type" value="Genomic_DNA"/>
</dbReference>
<dbReference type="GO" id="GO:0005524">
    <property type="term" value="F:ATP binding"/>
    <property type="evidence" value="ECO:0007669"/>
    <property type="project" value="UniProtKB-UniRule"/>
</dbReference>
<evidence type="ECO:0000256" key="6">
    <source>
        <dbReference type="SAM" id="MobiDB-lite"/>
    </source>
</evidence>
<dbReference type="InterPro" id="IPR046958">
    <property type="entry name" value="RBK1/2/STUNTED"/>
</dbReference>
<dbReference type="SMART" id="SM00220">
    <property type="entry name" value="S_TKc"/>
    <property type="match status" value="1"/>
</dbReference>
<dbReference type="Pfam" id="PF00582">
    <property type="entry name" value="Usp"/>
    <property type="match status" value="1"/>
</dbReference>
<evidence type="ECO:0000259" key="7">
    <source>
        <dbReference type="PROSITE" id="PS50011"/>
    </source>
</evidence>
<dbReference type="InterPro" id="IPR011009">
    <property type="entry name" value="Kinase-like_dom_sf"/>
</dbReference>
<feature type="region of interest" description="Disordered" evidence="6">
    <location>
        <begin position="250"/>
        <end position="270"/>
    </location>
</feature>
<name>A0AA38FNP9_TAXCH</name>
<dbReference type="Pfam" id="PF00069">
    <property type="entry name" value="Pkinase"/>
    <property type="match status" value="1"/>
</dbReference>
<dbReference type="Gene3D" id="3.40.50.620">
    <property type="entry name" value="HUPs"/>
    <property type="match status" value="1"/>
</dbReference>
<keyword evidence="4 5" id="KW-0067">ATP-binding</keyword>
<feature type="domain" description="Protein kinase" evidence="7">
    <location>
        <begin position="438"/>
        <end position="701"/>
    </location>
</feature>
<dbReference type="AlphaFoldDB" id="A0AA38FNP9"/>
<organism evidence="8 9">
    <name type="scientific">Taxus chinensis</name>
    <name type="common">Chinese yew</name>
    <name type="synonym">Taxus wallichiana var. chinensis</name>
    <dbReference type="NCBI Taxonomy" id="29808"/>
    <lineage>
        <taxon>Eukaryota</taxon>
        <taxon>Viridiplantae</taxon>
        <taxon>Streptophyta</taxon>
        <taxon>Embryophyta</taxon>
        <taxon>Tracheophyta</taxon>
        <taxon>Spermatophyta</taxon>
        <taxon>Pinopsida</taxon>
        <taxon>Pinidae</taxon>
        <taxon>Conifers II</taxon>
        <taxon>Cupressales</taxon>
        <taxon>Taxaceae</taxon>
        <taxon>Taxus</taxon>
    </lineage>
</organism>
<evidence type="ECO:0000256" key="3">
    <source>
        <dbReference type="ARBA" id="ARBA00022777"/>
    </source>
</evidence>
<dbReference type="PANTHER" id="PTHR47987:SF11">
    <property type="entry name" value="RECEPTOR-LIKE CYTOSOLIC SERINE_THREONINE-PROTEIN KINASE RBK1 ISOFORM X1"/>
    <property type="match status" value="1"/>
</dbReference>
<dbReference type="FunFam" id="1.10.510.10:FF:000284">
    <property type="entry name" value="Putative receptor-like serine/threonine-protein kinase"/>
    <property type="match status" value="1"/>
</dbReference>
<dbReference type="PANTHER" id="PTHR47987">
    <property type="entry name" value="OS08G0249100 PROTEIN"/>
    <property type="match status" value="1"/>
</dbReference>
<reference evidence="8 9" key="1">
    <citation type="journal article" date="2021" name="Nat. Plants">
        <title>The Taxus genome provides insights into paclitaxel biosynthesis.</title>
        <authorList>
            <person name="Xiong X."/>
            <person name="Gou J."/>
            <person name="Liao Q."/>
            <person name="Li Y."/>
            <person name="Zhou Q."/>
            <person name="Bi G."/>
            <person name="Li C."/>
            <person name="Du R."/>
            <person name="Wang X."/>
            <person name="Sun T."/>
            <person name="Guo L."/>
            <person name="Liang H."/>
            <person name="Lu P."/>
            <person name="Wu Y."/>
            <person name="Zhang Z."/>
            <person name="Ro D.K."/>
            <person name="Shang Y."/>
            <person name="Huang S."/>
            <person name="Yan J."/>
        </authorList>
    </citation>
    <scope>NUCLEOTIDE SEQUENCE [LARGE SCALE GENOMIC DNA]</scope>
    <source>
        <strain evidence="8">Ta-2019</strain>
    </source>
</reference>
<dbReference type="Gene3D" id="3.30.200.20">
    <property type="entry name" value="Phosphorylase Kinase, domain 1"/>
    <property type="match status" value="1"/>
</dbReference>
<dbReference type="InterPro" id="IPR000719">
    <property type="entry name" value="Prot_kinase_dom"/>
</dbReference>
<dbReference type="Gene3D" id="1.10.510.10">
    <property type="entry name" value="Transferase(Phosphotransferase) domain 1"/>
    <property type="match status" value="1"/>
</dbReference>
<dbReference type="PROSITE" id="PS00108">
    <property type="entry name" value="PROTEIN_KINASE_ST"/>
    <property type="match status" value="1"/>
</dbReference>
<evidence type="ECO:0000256" key="2">
    <source>
        <dbReference type="ARBA" id="ARBA00022741"/>
    </source>
</evidence>
<dbReference type="FunFam" id="3.30.200.20:FF:000268">
    <property type="entry name" value="probable receptor-like serine/threonine-protein kinase At5g57670"/>
    <property type="match status" value="1"/>
</dbReference>
<dbReference type="SUPFAM" id="SSF52402">
    <property type="entry name" value="Adenine nucleotide alpha hydrolases-like"/>
    <property type="match status" value="1"/>
</dbReference>
<dbReference type="InterPro" id="IPR017441">
    <property type="entry name" value="Protein_kinase_ATP_BS"/>
</dbReference>
<keyword evidence="3" id="KW-0418">Kinase</keyword>
<evidence type="ECO:0000256" key="5">
    <source>
        <dbReference type="PROSITE-ProRule" id="PRU10141"/>
    </source>
</evidence>
<evidence type="ECO:0000313" key="8">
    <source>
        <dbReference type="EMBL" id="KAH9307982.1"/>
    </source>
</evidence>
<evidence type="ECO:0000256" key="4">
    <source>
        <dbReference type="ARBA" id="ARBA00022840"/>
    </source>
</evidence>
<evidence type="ECO:0000313" key="9">
    <source>
        <dbReference type="Proteomes" id="UP000824469"/>
    </source>
</evidence>
<sequence length="795" mass="88462">MVVEGGRMEKKSATLLVGVDAGLSSRELLTWTLMKLAQTGDHVIVVHVLSSPPANSAPKHKQEHIYDYHLTRPFDANIFDVYESFCRLKQVDLQVKVSHGSAVRKVLTAEASLYKATKLIIGKSKQKAFGSSKSLATYCAKNLPCTCSVLVVDNGTVIFEKVGTQSLQGTGARIRTLNSIKQLVRGALPNDGLDDPCSVAGRHSDAAIIPSAHICYPAGQGIIPIEMDAFKSCLPLKPVCMFCTSNTSTVDDEEKDAQEQEARNSESYSSCDSFRTVSSRSCRISQKEEDIEISSDKPKEIEDAQCGRASQRQNSPPGWPLLKRAITANKIPSPRAVDREMTVVEWALQLPDRRGHVTGNLPSKTEISQEGCNNMSELQAPNGVTLREESCIEVESPSTTENESIEENSLIQRLRHLCKKRTCKQFTYQELKSATSGFSADKLIGKGGWSNVYRGTLLDGQSVAVKLLKASPETEEELLMEVEITTTLQHQHIISLIGYCVEEQKYLLVYNLLLRGSLEENLYGGNERPLVPWNKRLKVAIGVAEALTYLHDGCPRPIIHRDVKSSNILLSEDYEPQLSDFGLAKWASTTSAYITCSDVVGTFGYLAPEYFRYGKVNQKTDVYSFGVVLLELITGRKPINSNNPKGQESLVMWARPLLGDGVMEELVDPHLEDSYDVKEMKRMIIGAALCVRQASQLRPRMSRILKILRGETDDLSYWSKRRLLMSKDMDETVEDDYGANYGGSDIQTHLTLAMLWVDDDIASVSSPDQSVDLLHQNKTLEDYFRDRYSRSSSFD</sequence>
<dbReference type="GO" id="GO:0004672">
    <property type="term" value="F:protein kinase activity"/>
    <property type="evidence" value="ECO:0007669"/>
    <property type="project" value="InterPro"/>
</dbReference>
<dbReference type="InterPro" id="IPR008271">
    <property type="entry name" value="Ser/Thr_kinase_AS"/>
</dbReference>
<protein>
    <recommendedName>
        <fullName evidence="7">Protein kinase domain-containing protein</fullName>
    </recommendedName>
</protein>
<accession>A0AA38FNP9</accession>
<keyword evidence="9" id="KW-1185">Reference proteome</keyword>
<dbReference type="PROSITE" id="PS00107">
    <property type="entry name" value="PROTEIN_KINASE_ATP"/>
    <property type="match status" value="1"/>
</dbReference>
<dbReference type="SUPFAM" id="SSF56112">
    <property type="entry name" value="Protein kinase-like (PK-like)"/>
    <property type="match status" value="1"/>
</dbReference>
<keyword evidence="2 5" id="KW-0547">Nucleotide-binding</keyword>
<evidence type="ECO:0000256" key="1">
    <source>
        <dbReference type="ARBA" id="ARBA00022679"/>
    </source>
</evidence>
<dbReference type="InterPro" id="IPR006016">
    <property type="entry name" value="UspA"/>
</dbReference>
<proteinExistence type="predicted"/>
<feature type="region of interest" description="Disordered" evidence="6">
    <location>
        <begin position="287"/>
        <end position="320"/>
    </location>
</feature>